<feature type="domain" description="HTH hxlR-type" evidence="4">
    <location>
        <begin position="9"/>
        <end position="107"/>
    </location>
</feature>
<keyword evidence="1" id="KW-0805">Transcription regulation</keyword>
<dbReference type="OrthoDB" id="9800350at2"/>
<keyword evidence="3" id="KW-0804">Transcription</keyword>
<dbReference type="GO" id="GO:0006355">
    <property type="term" value="P:regulation of DNA-templated transcription"/>
    <property type="evidence" value="ECO:0007669"/>
    <property type="project" value="UniProtKB-ARBA"/>
</dbReference>
<evidence type="ECO:0000256" key="3">
    <source>
        <dbReference type="ARBA" id="ARBA00023163"/>
    </source>
</evidence>
<gene>
    <name evidence="5" type="ORF">RU07_01825</name>
</gene>
<dbReference type="Pfam" id="PF01638">
    <property type="entry name" value="HxlR"/>
    <property type="match status" value="1"/>
</dbReference>
<comment type="caution">
    <text evidence="5">The sequence shown here is derived from an EMBL/GenBank/DDBJ whole genome shotgun (WGS) entry which is preliminary data.</text>
</comment>
<keyword evidence="2" id="KW-0238">DNA-binding</keyword>
<dbReference type="InterPro" id="IPR036390">
    <property type="entry name" value="WH_DNA-bd_sf"/>
</dbReference>
<dbReference type="PANTHER" id="PTHR33204">
    <property type="entry name" value="TRANSCRIPTIONAL REGULATOR, MARR FAMILY"/>
    <property type="match status" value="1"/>
</dbReference>
<evidence type="ECO:0000313" key="5">
    <source>
        <dbReference type="EMBL" id="KIQ05584.1"/>
    </source>
</evidence>
<dbReference type="GO" id="GO:0003677">
    <property type="term" value="F:DNA binding"/>
    <property type="evidence" value="ECO:0007669"/>
    <property type="project" value="UniProtKB-KW"/>
</dbReference>
<organism evidence="5 6">
    <name type="scientific">Agrobacterium tumefaciens</name>
    <dbReference type="NCBI Taxonomy" id="358"/>
    <lineage>
        <taxon>Bacteria</taxon>
        <taxon>Pseudomonadati</taxon>
        <taxon>Pseudomonadota</taxon>
        <taxon>Alphaproteobacteria</taxon>
        <taxon>Hyphomicrobiales</taxon>
        <taxon>Rhizobiaceae</taxon>
        <taxon>Rhizobium/Agrobacterium group</taxon>
        <taxon>Agrobacterium</taxon>
        <taxon>Agrobacterium tumefaciens complex</taxon>
    </lineage>
</organism>
<dbReference type="Proteomes" id="UP000035017">
    <property type="component" value="Unassembled WGS sequence"/>
</dbReference>
<reference evidence="5 6" key="1">
    <citation type="submission" date="2014-12" db="EMBL/GenBank/DDBJ databases">
        <title>16Stimator: statistical estimation of ribosomal gene copy numbers from draft genome assemblies.</title>
        <authorList>
            <person name="Perisin M.A."/>
            <person name="Vetter M."/>
            <person name="Gilbert J.A."/>
            <person name="Bergelson J."/>
        </authorList>
    </citation>
    <scope>NUCLEOTIDE SEQUENCE [LARGE SCALE GENOMIC DNA]</scope>
    <source>
        <strain evidence="5 6">MEJ076</strain>
    </source>
</reference>
<evidence type="ECO:0000256" key="2">
    <source>
        <dbReference type="ARBA" id="ARBA00023125"/>
    </source>
</evidence>
<dbReference type="PANTHER" id="PTHR33204:SF37">
    <property type="entry name" value="HTH-TYPE TRANSCRIPTIONAL REGULATOR YODB"/>
    <property type="match status" value="1"/>
</dbReference>
<evidence type="ECO:0000313" key="6">
    <source>
        <dbReference type="Proteomes" id="UP000035017"/>
    </source>
</evidence>
<dbReference type="SUPFAM" id="SSF46785">
    <property type="entry name" value="Winged helix' DNA-binding domain"/>
    <property type="match status" value="1"/>
</dbReference>
<dbReference type="EMBL" id="JXQV01000002">
    <property type="protein sequence ID" value="KIQ05584.1"/>
    <property type="molecule type" value="Genomic_DNA"/>
</dbReference>
<protein>
    <recommendedName>
        <fullName evidence="4">HTH hxlR-type domain-containing protein</fullName>
    </recommendedName>
</protein>
<dbReference type="InterPro" id="IPR036388">
    <property type="entry name" value="WH-like_DNA-bd_sf"/>
</dbReference>
<proteinExistence type="predicted"/>
<name>A0A0D0L3Y8_AGRTU</name>
<dbReference type="AlphaFoldDB" id="A0A0D0L3Y8"/>
<dbReference type="InterPro" id="IPR011991">
    <property type="entry name" value="ArsR-like_HTH"/>
</dbReference>
<accession>A0A0D0L3Y8</accession>
<sequence length="118" mass="13352">MVSKNMPCCGVERFLRLLDGPWATLIVRELLGGPRRFTELRGMLPGISAHTLTHRLRRFEEHGLVTRMAYAETPPRVVYELTKLGMSLHDILYAMKDWGDALPDETTHRSSTSAKADS</sequence>
<dbReference type="PROSITE" id="PS51118">
    <property type="entry name" value="HTH_HXLR"/>
    <property type="match status" value="1"/>
</dbReference>
<evidence type="ECO:0000256" key="1">
    <source>
        <dbReference type="ARBA" id="ARBA00023015"/>
    </source>
</evidence>
<dbReference type="InterPro" id="IPR002577">
    <property type="entry name" value="HTH_HxlR"/>
</dbReference>
<evidence type="ECO:0000259" key="4">
    <source>
        <dbReference type="PROSITE" id="PS51118"/>
    </source>
</evidence>
<dbReference type="CDD" id="cd00090">
    <property type="entry name" value="HTH_ARSR"/>
    <property type="match status" value="1"/>
</dbReference>
<dbReference type="Gene3D" id="1.10.10.10">
    <property type="entry name" value="Winged helix-like DNA-binding domain superfamily/Winged helix DNA-binding domain"/>
    <property type="match status" value="1"/>
</dbReference>